<proteinExistence type="predicted"/>
<evidence type="ECO:0000256" key="1">
    <source>
        <dbReference type="SAM" id="Phobius"/>
    </source>
</evidence>
<keyword evidence="1" id="KW-0812">Transmembrane</keyword>
<evidence type="ECO:0000313" key="3">
    <source>
        <dbReference type="Proteomes" id="UP000322165"/>
    </source>
</evidence>
<keyword evidence="1" id="KW-1133">Transmembrane helix</keyword>
<gene>
    <name evidence="2" type="ORF">F0415_11875</name>
</gene>
<comment type="caution">
    <text evidence="2">The sequence shown here is derived from an EMBL/GenBank/DDBJ whole genome shotgun (WGS) entry which is preliminary data.</text>
</comment>
<dbReference type="NCBIfam" id="TIGR02532">
    <property type="entry name" value="IV_pilin_GFxxxE"/>
    <property type="match status" value="1"/>
</dbReference>
<evidence type="ECO:0000313" key="2">
    <source>
        <dbReference type="EMBL" id="KAA2283911.1"/>
    </source>
</evidence>
<dbReference type="PANTHER" id="PTHR30093">
    <property type="entry name" value="GENERAL SECRETION PATHWAY PROTEIN G"/>
    <property type="match status" value="1"/>
</dbReference>
<name>A0A5B2Z9M5_9GAMM</name>
<keyword evidence="1" id="KW-0472">Membrane</keyword>
<keyword evidence="3" id="KW-1185">Reference proteome</keyword>
<accession>A0A5B2Z9M5</accession>
<dbReference type="Proteomes" id="UP000322165">
    <property type="component" value="Unassembled WGS sequence"/>
</dbReference>
<protein>
    <submittedName>
        <fullName evidence="2">Prepilin-type N-terminal cleavage/methylation domain-containing protein</fullName>
    </submittedName>
</protein>
<dbReference type="RefSeq" id="WP_149861438.1">
    <property type="nucleotide sequence ID" value="NZ_VUOD01000014.1"/>
</dbReference>
<dbReference type="InterPro" id="IPR031982">
    <property type="entry name" value="PilE-like"/>
</dbReference>
<organism evidence="2 3">
    <name type="scientific">Arenimonas fontis</name>
    <dbReference type="NCBI Taxonomy" id="2608255"/>
    <lineage>
        <taxon>Bacteria</taxon>
        <taxon>Pseudomonadati</taxon>
        <taxon>Pseudomonadota</taxon>
        <taxon>Gammaproteobacteria</taxon>
        <taxon>Lysobacterales</taxon>
        <taxon>Lysobacteraceae</taxon>
        <taxon>Arenimonas</taxon>
    </lineage>
</organism>
<feature type="transmembrane region" description="Helical" evidence="1">
    <location>
        <begin position="12"/>
        <end position="33"/>
    </location>
</feature>
<dbReference type="EMBL" id="VUOD01000014">
    <property type="protein sequence ID" value="KAA2283911.1"/>
    <property type="molecule type" value="Genomic_DNA"/>
</dbReference>
<dbReference type="PANTHER" id="PTHR30093:SF47">
    <property type="entry name" value="TYPE IV PILUS NON-CORE MINOR PILIN PILE"/>
    <property type="match status" value="1"/>
</dbReference>
<reference evidence="2 3" key="1">
    <citation type="submission" date="2019-09" db="EMBL/GenBank/DDBJ databases">
        <title>Arenimonas chukotkensis sp. nov., a bacterium isolated from Chukotka hot spring, Arctic region, Russia.</title>
        <authorList>
            <person name="Zayulina K.S."/>
            <person name="Prokofeva M.I."/>
            <person name="Elcheninov A.G."/>
            <person name="Novikov A."/>
            <person name="Kochetkova T.V."/>
            <person name="Kublanov I.V."/>
        </authorList>
    </citation>
    <scope>NUCLEOTIDE SEQUENCE [LARGE SCALE GENOMIC DNA]</scope>
    <source>
        <strain evidence="2 3">3729k</strain>
    </source>
</reference>
<dbReference type="Gene3D" id="3.30.700.10">
    <property type="entry name" value="Glycoprotein, Type 4 Pilin"/>
    <property type="match status" value="1"/>
</dbReference>
<dbReference type="Pfam" id="PF07963">
    <property type="entry name" value="N_methyl"/>
    <property type="match status" value="1"/>
</dbReference>
<sequence length="137" mass="14516">MSSSKQSRGFTLIELMIVVAILAILAAIAYPAYINHTTNSRRAAAAGCLIELSQFMERYYTTELTYTGAALPAGTACQADLAPFYTFALSGVTASTYTIQATPQGAQLRDTKCGTIGLDQRGARTESGTAADASECW</sequence>
<dbReference type="InterPro" id="IPR045584">
    <property type="entry name" value="Pilin-like"/>
</dbReference>
<dbReference type="Pfam" id="PF16732">
    <property type="entry name" value="ComP_DUS"/>
    <property type="match status" value="1"/>
</dbReference>
<dbReference type="SUPFAM" id="SSF54523">
    <property type="entry name" value="Pili subunits"/>
    <property type="match status" value="1"/>
</dbReference>
<dbReference type="GO" id="GO:0043683">
    <property type="term" value="P:type IV pilus assembly"/>
    <property type="evidence" value="ECO:0007669"/>
    <property type="project" value="InterPro"/>
</dbReference>
<dbReference type="PROSITE" id="PS00409">
    <property type="entry name" value="PROKAR_NTER_METHYL"/>
    <property type="match status" value="1"/>
</dbReference>
<reference evidence="2 3" key="2">
    <citation type="submission" date="2019-09" db="EMBL/GenBank/DDBJ databases">
        <authorList>
            <person name="Mazur A."/>
        </authorList>
    </citation>
    <scope>NUCLEOTIDE SEQUENCE [LARGE SCALE GENOMIC DNA]</scope>
    <source>
        <strain evidence="2 3">3729k</strain>
    </source>
</reference>
<dbReference type="InterPro" id="IPR012902">
    <property type="entry name" value="N_methyl_site"/>
</dbReference>
<dbReference type="AlphaFoldDB" id="A0A5B2Z9M5"/>